<keyword evidence="3 5" id="KW-1133">Transmembrane helix</keyword>
<organism evidence="6 7">
    <name type="scientific">Aurantiacibacter xanthus</name>
    <dbReference type="NCBI Taxonomy" id="1784712"/>
    <lineage>
        <taxon>Bacteria</taxon>
        <taxon>Pseudomonadati</taxon>
        <taxon>Pseudomonadota</taxon>
        <taxon>Alphaproteobacteria</taxon>
        <taxon>Sphingomonadales</taxon>
        <taxon>Erythrobacteraceae</taxon>
        <taxon>Aurantiacibacter</taxon>
    </lineage>
</organism>
<keyword evidence="2 5" id="KW-0812">Transmembrane</keyword>
<sequence>MAQLHVSLAAIGLAVLINMWLASRCIRLRLSDAVLHGDGGNPLLMRRMRAQANFVEYTPLALLLVLGLELSGHGGWPLALAAAVFLLARISHALGMDSEVANPLRQAGMALTFLPLLGLAIAALLAAFGLI</sequence>
<name>A0A3A1PFD2_9SPHN</name>
<dbReference type="PANTHER" id="PTHR35814:SF1">
    <property type="entry name" value="GLUTATHIONE S-TRANSFERASE-RELATED"/>
    <property type="match status" value="1"/>
</dbReference>
<protein>
    <submittedName>
        <fullName evidence="6">MAPEG family protein</fullName>
    </submittedName>
</protein>
<dbReference type="PANTHER" id="PTHR35814">
    <property type="match status" value="1"/>
</dbReference>
<dbReference type="EMBL" id="QXFM01000020">
    <property type="protein sequence ID" value="RIV91480.1"/>
    <property type="molecule type" value="Genomic_DNA"/>
</dbReference>
<dbReference type="AlphaFoldDB" id="A0A3A1PFD2"/>
<evidence type="ECO:0000256" key="5">
    <source>
        <dbReference type="SAM" id="Phobius"/>
    </source>
</evidence>
<dbReference type="SUPFAM" id="SSF161084">
    <property type="entry name" value="MAPEG domain-like"/>
    <property type="match status" value="1"/>
</dbReference>
<reference evidence="6 7" key="1">
    <citation type="submission" date="2018-08" db="EMBL/GenBank/DDBJ databases">
        <title>Erythrobacter zhengii sp.nov., a bacterium isolated from deep-sea sediment.</title>
        <authorList>
            <person name="Fang C."/>
            <person name="Wu Y.-H."/>
            <person name="Sun C."/>
            <person name="Wang H."/>
            <person name="Cheng H."/>
            <person name="Meng F.-X."/>
            <person name="Wang C.-S."/>
            <person name="Xu X.-W."/>
        </authorList>
    </citation>
    <scope>NUCLEOTIDE SEQUENCE [LARGE SCALE GENOMIC DNA]</scope>
    <source>
        <strain evidence="6 7">CCTCC AB 2015396</strain>
    </source>
</reference>
<feature type="transmembrane region" description="Helical" evidence="5">
    <location>
        <begin position="107"/>
        <end position="130"/>
    </location>
</feature>
<evidence type="ECO:0000256" key="3">
    <source>
        <dbReference type="ARBA" id="ARBA00022989"/>
    </source>
</evidence>
<dbReference type="Gene3D" id="1.20.120.550">
    <property type="entry name" value="Membrane associated eicosanoid/glutathione metabolism-like domain"/>
    <property type="match status" value="1"/>
</dbReference>
<dbReference type="Proteomes" id="UP000265366">
    <property type="component" value="Unassembled WGS sequence"/>
</dbReference>
<comment type="subcellular location">
    <subcellularLocation>
        <location evidence="1">Membrane</location>
    </subcellularLocation>
</comment>
<evidence type="ECO:0000256" key="1">
    <source>
        <dbReference type="ARBA" id="ARBA00004370"/>
    </source>
</evidence>
<comment type="caution">
    <text evidence="6">The sequence shown here is derived from an EMBL/GenBank/DDBJ whole genome shotgun (WGS) entry which is preliminary data.</text>
</comment>
<dbReference type="GO" id="GO:0016020">
    <property type="term" value="C:membrane"/>
    <property type="evidence" value="ECO:0007669"/>
    <property type="project" value="UniProtKB-SubCell"/>
</dbReference>
<proteinExistence type="predicted"/>
<keyword evidence="4 5" id="KW-0472">Membrane</keyword>
<feature type="transmembrane region" description="Helical" evidence="5">
    <location>
        <begin position="6"/>
        <end position="22"/>
    </location>
</feature>
<evidence type="ECO:0000256" key="2">
    <source>
        <dbReference type="ARBA" id="ARBA00022692"/>
    </source>
</evidence>
<evidence type="ECO:0000256" key="4">
    <source>
        <dbReference type="ARBA" id="ARBA00023136"/>
    </source>
</evidence>
<dbReference type="OrthoDB" id="7619858at2"/>
<gene>
    <name evidence="6" type="ORF">D2V17_02795</name>
</gene>
<evidence type="ECO:0000313" key="6">
    <source>
        <dbReference type="EMBL" id="RIV91480.1"/>
    </source>
</evidence>
<accession>A0A3A1PFD2</accession>
<dbReference type="RefSeq" id="WP_119591616.1">
    <property type="nucleotide sequence ID" value="NZ_QXFM01000020.1"/>
</dbReference>
<dbReference type="InterPro" id="IPR001129">
    <property type="entry name" value="Membr-assoc_MAPEG"/>
</dbReference>
<dbReference type="InterPro" id="IPR023352">
    <property type="entry name" value="MAPEG-like_dom_sf"/>
</dbReference>
<keyword evidence="7" id="KW-1185">Reference proteome</keyword>
<dbReference type="Pfam" id="PF01124">
    <property type="entry name" value="MAPEG"/>
    <property type="match status" value="1"/>
</dbReference>
<evidence type="ECO:0000313" key="7">
    <source>
        <dbReference type="Proteomes" id="UP000265366"/>
    </source>
</evidence>
<feature type="transmembrane region" description="Helical" evidence="5">
    <location>
        <begin position="54"/>
        <end position="70"/>
    </location>
</feature>